<feature type="domain" description="AB hydrolase-1" evidence="1">
    <location>
        <begin position="44"/>
        <end position="223"/>
    </location>
</feature>
<dbReference type="InterPro" id="IPR000073">
    <property type="entry name" value="AB_hydrolase_1"/>
</dbReference>
<evidence type="ECO:0000313" key="2">
    <source>
        <dbReference type="EMBL" id="ODA29330.1"/>
    </source>
</evidence>
<evidence type="ECO:0000313" key="3">
    <source>
        <dbReference type="Proteomes" id="UP000094936"/>
    </source>
</evidence>
<dbReference type="Proteomes" id="UP000094936">
    <property type="component" value="Unassembled WGS sequence"/>
</dbReference>
<proteinExistence type="predicted"/>
<dbReference type="Gene3D" id="3.40.50.1820">
    <property type="entry name" value="alpha/beta hydrolase"/>
    <property type="match status" value="1"/>
</dbReference>
<dbReference type="AlphaFoldDB" id="A0A1C3E7V5"/>
<dbReference type="STRING" id="1080227.A8L45_22405"/>
<sequence>MNAALPLIFLPGMMCDERLFAPQIDVLRQQRDVSVMDIGRFDTMAALANDVLSKAPEHFALAGLSMGGILAMEVIRQAPGRVKKLALMDTNPRAEIDEVKASRAVHLDRVSQGDMLGVMKEVMIPKYLHQGFPRPEIDQLCVEMARTLGDQVFINQSLALRDRPDQQDTLAKVRVPTLILMGEDDQLCPLDRHETMKALIPHANFVVVEKAGHLPTLEQPEATSQHLSDWLNS</sequence>
<organism evidence="2 3">
    <name type="scientific">Veronia pacifica</name>
    <dbReference type="NCBI Taxonomy" id="1080227"/>
    <lineage>
        <taxon>Bacteria</taxon>
        <taxon>Pseudomonadati</taxon>
        <taxon>Pseudomonadota</taxon>
        <taxon>Gammaproteobacteria</taxon>
        <taxon>Vibrionales</taxon>
        <taxon>Vibrionaceae</taxon>
        <taxon>Veronia</taxon>
    </lineage>
</organism>
<dbReference type="OrthoDB" id="9779853at2"/>
<keyword evidence="3" id="KW-1185">Reference proteome</keyword>
<evidence type="ECO:0000259" key="1">
    <source>
        <dbReference type="Pfam" id="PF12697"/>
    </source>
</evidence>
<gene>
    <name evidence="2" type="ORF">A8L45_22405</name>
</gene>
<dbReference type="PANTHER" id="PTHR43194:SF5">
    <property type="entry name" value="PIMELOYL-[ACYL-CARRIER PROTEIN] METHYL ESTER ESTERASE"/>
    <property type="match status" value="1"/>
</dbReference>
<accession>A0A1C3E7V5</accession>
<dbReference type="InterPro" id="IPR029058">
    <property type="entry name" value="AB_hydrolase_fold"/>
</dbReference>
<protein>
    <submittedName>
        <fullName evidence="2">Alpha/beta hydrolase</fullName>
    </submittedName>
</protein>
<dbReference type="SUPFAM" id="SSF53474">
    <property type="entry name" value="alpha/beta-Hydrolases"/>
    <property type="match status" value="1"/>
</dbReference>
<name>A0A1C3E7V5_9GAMM</name>
<comment type="caution">
    <text evidence="2">The sequence shown here is derived from an EMBL/GenBank/DDBJ whole genome shotgun (WGS) entry which is preliminary data.</text>
</comment>
<reference evidence="2 3" key="1">
    <citation type="submission" date="2016-05" db="EMBL/GenBank/DDBJ databases">
        <title>Genomic Taxonomy of the Vibrionaceae.</title>
        <authorList>
            <person name="Gomez-Gil B."/>
            <person name="Enciso-Ibarra J."/>
        </authorList>
    </citation>
    <scope>NUCLEOTIDE SEQUENCE [LARGE SCALE GENOMIC DNA]</scope>
    <source>
        <strain evidence="2 3">CAIM 1920</strain>
    </source>
</reference>
<dbReference type="EMBL" id="LYBM01000073">
    <property type="protein sequence ID" value="ODA29330.1"/>
    <property type="molecule type" value="Genomic_DNA"/>
</dbReference>
<dbReference type="GO" id="GO:0016787">
    <property type="term" value="F:hydrolase activity"/>
    <property type="evidence" value="ECO:0007669"/>
    <property type="project" value="UniProtKB-KW"/>
</dbReference>
<dbReference type="Pfam" id="PF12697">
    <property type="entry name" value="Abhydrolase_6"/>
    <property type="match status" value="1"/>
</dbReference>
<dbReference type="RefSeq" id="WP_068905574.1">
    <property type="nucleotide sequence ID" value="NZ_JBHUIF010000013.1"/>
</dbReference>
<dbReference type="PANTHER" id="PTHR43194">
    <property type="entry name" value="HYDROLASE ALPHA/BETA FOLD FAMILY"/>
    <property type="match status" value="1"/>
</dbReference>
<dbReference type="PRINTS" id="PR00111">
    <property type="entry name" value="ABHYDROLASE"/>
</dbReference>
<keyword evidence="2" id="KW-0378">Hydrolase</keyword>
<dbReference type="InterPro" id="IPR050228">
    <property type="entry name" value="Carboxylesterase_BioH"/>
</dbReference>